<evidence type="ECO:0000313" key="2">
    <source>
        <dbReference type="Proteomes" id="UP000578531"/>
    </source>
</evidence>
<accession>A0A8H6FX33</accession>
<organism evidence="1 2">
    <name type="scientific">Letharia columbiana</name>
    <dbReference type="NCBI Taxonomy" id="112416"/>
    <lineage>
        <taxon>Eukaryota</taxon>
        <taxon>Fungi</taxon>
        <taxon>Dikarya</taxon>
        <taxon>Ascomycota</taxon>
        <taxon>Pezizomycotina</taxon>
        <taxon>Lecanoromycetes</taxon>
        <taxon>OSLEUM clade</taxon>
        <taxon>Lecanoromycetidae</taxon>
        <taxon>Lecanorales</taxon>
        <taxon>Lecanorineae</taxon>
        <taxon>Parmeliaceae</taxon>
        <taxon>Letharia</taxon>
    </lineage>
</organism>
<sequence length="138" mass="15710">MWSSYYKAVWTDTKEGAEIEAPKKKGQTELLKRSEPISSDGPHAVRKVVKYGLTLSGETFQDGISISRKTPPVDGSSLQRVFTVKRRSGTTIHCLSCTQFLHDRPCYYFTCPQSCEGGRNSIRKWELRALRRSEESVY</sequence>
<dbReference type="Proteomes" id="UP000578531">
    <property type="component" value="Unassembled WGS sequence"/>
</dbReference>
<proteinExistence type="predicted"/>
<keyword evidence="2" id="KW-1185">Reference proteome</keyword>
<protein>
    <submittedName>
        <fullName evidence="1">Uncharacterized protein</fullName>
    </submittedName>
</protein>
<dbReference type="AlphaFoldDB" id="A0A8H6FX33"/>
<comment type="caution">
    <text evidence="1">The sequence shown here is derived from an EMBL/GenBank/DDBJ whole genome shotgun (WGS) entry which is preliminary data.</text>
</comment>
<gene>
    <name evidence="1" type="ORF">HO173_005509</name>
</gene>
<dbReference type="EMBL" id="JACCJC010000019">
    <property type="protein sequence ID" value="KAF6236417.1"/>
    <property type="molecule type" value="Genomic_DNA"/>
</dbReference>
<evidence type="ECO:0000313" key="1">
    <source>
        <dbReference type="EMBL" id="KAF6236417.1"/>
    </source>
</evidence>
<dbReference type="GeneID" id="59287171"/>
<dbReference type="RefSeq" id="XP_037165763.1">
    <property type="nucleotide sequence ID" value="XM_037307425.1"/>
</dbReference>
<reference evidence="1 2" key="1">
    <citation type="journal article" date="2020" name="Genomics">
        <title>Complete, high-quality genomes from long-read metagenomic sequencing of two wolf lichen thalli reveals enigmatic genome architecture.</title>
        <authorList>
            <person name="McKenzie S.K."/>
            <person name="Walston R.F."/>
            <person name="Allen J.L."/>
        </authorList>
    </citation>
    <scope>NUCLEOTIDE SEQUENCE [LARGE SCALE GENOMIC DNA]</scope>
    <source>
        <strain evidence="1">WasteWater2</strain>
    </source>
</reference>
<name>A0A8H6FX33_9LECA</name>